<keyword evidence="1" id="KW-0472">Membrane</keyword>
<feature type="transmembrane region" description="Helical" evidence="1">
    <location>
        <begin position="33"/>
        <end position="54"/>
    </location>
</feature>
<evidence type="ECO:0000256" key="1">
    <source>
        <dbReference type="SAM" id="Phobius"/>
    </source>
</evidence>
<proteinExistence type="predicted"/>
<dbReference type="KEGG" id="smg:SMGWSS_044"/>
<keyword evidence="1" id="KW-0812">Transmembrane</keyword>
<evidence type="ECO:0000313" key="2">
    <source>
        <dbReference type="EMBL" id="ABS30473.1"/>
    </source>
</evidence>
<sequence>MKKKYLNKLISIILLYSFNYNIIYYFYNDDINILKLYVFLFVRKFISYNISYIYVKKTTNFSYYFVLFFIKLIINILIVYYMIYKFSLSNEFIINNIIINYLISKLIENINFFYRNKKHI</sequence>
<feature type="transmembrane region" description="Helical" evidence="1">
    <location>
        <begin position="93"/>
        <end position="114"/>
    </location>
</feature>
<gene>
    <name evidence="2" type="ordered locus">SMGWSS_044</name>
</gene>
<protein>
    <submittedName>
        <fullName evidence="2">Uncharacterized protein</fullName>
    </submittedName>
</protein>
<dbReference type="STRING" id="444179.SMGWSS_044"/>
<keyword evidence="1" id="KW-1133">Transmembrane helix</keyword>
<dbReference type="HOGENOM" id="CLU_2045436_0_0_10"/>
<feature type="transmembrane region" description="Helical" evidence="1">
    <location>
        <begin position="61"/>
        <end position="81"/>
    </location>
</feature>
<name>A8Z5S2_KARMG</name>
<evidence type="ECO:0000313" key="3">
    <source>
        <dbReference type="Proteomes" id="UP000000781"/>
    </source>
</evidence>
<feature type="transmembrane region" description="Helical" evidence="1">
    <location>
        <begin position="9"/>
        <end position="27"/>
    </location>
</feature>
<reference evidence="2 3" key="1">
    <citation type="journal article" date="2007" name="Proc. Natl. Acad. Sci. U.S.A.">
        <title>Parallel genomic evolution and metabolic interdependence in an ancient symbiosis.</title>
        <authorList>
            <person name="McCutcheon J.P."/>
            <person name="Moran N.A."/>
        </authorList>
    </citation>
    <scope>NUCLEOTIDE SEQUENCE [LARGE SCALE GENOMIC DNA]</scope>
    <source>
        <strain evidence="2 3">GWSS</strain>
    </source>
</reference>
<dbReference type="AlphaFoldDB" id="A8Z5S2"/>
<accession>A8Z5S2</accession>
<dbReference type="Proteomes" id="UP000000781">
    <property type="component" value="Chromosome"/>
</dbReference>
<dbReference type="EMBL" id="CP000770">
    <property type="protein sequence ID" value="ABS30473.1"/>
    <property type="molecule type" value="Genomic_DNA"/>
</dbReference>
<dbReference type="BioCyc" id="CSUL444179:GHLI-42-MONOMER"/>
<organism evidence="2 3">
    <name type="scientific">Karelsulcia muelleri (strain GWSS)</name>
    <name type="common">Sulcia muelleri</name>
    <dbReference type="NCBI Taxonomy" id="444179"/>
    <lineage>
        <taxon>Bacteria</taxon>
        <taxon>Pseudomonadati</taxon>
        <taxon>Bacteroidota</taxon>
        <taxon>Flavobacteriia</taxon>
        <taxon>Flavobacteriales</taxon>
        <taxon>Candidatus Karelsulcia</taxon>
    </lineage>
</organism>